<keyword evidence="3" id="KW-1185">Reference proteome</keyword>
<organism evidence="4">
    <name type="scientific">Nippostrongylus brasiliensis</name>
    <name type="common">Rat hookworm</name>
    <dbReference type="NCBI Taxonomy" id="27835"/>
    <lineage>
        <taxon>Eukaryota</taxon>
        <taxon>Metazoa</taxon>
        <taxon>Ecdysozoa</taxon>
        <taxon>Nematoda</taxon>
        <taxon>Chromadorea</taxon>
        <taxon>Rhabditida</taxon>
        <taxon>Rhabditina</taxon>
        <taxon>Rhabditomorpha</taxon>
        <taxon>Strongyloidea</taxon>
        <taxon>Heligmosomidae</taxon>
        <taxon>Nippostrongylus</taxon>
    </lineage>
</organism>
<feature type="region of interest" description="Disordered" evidence="1">
    <location>
        <begin position="163"/>
        <end position="183"/>
    </location>
</feature>
<dbReference type="WBParaSite" id="NBR_0000069901-mRNA-1">
    <property type="protein sequence ID" value="NBR_0000069901-mRNA-1"/>
    <property type="gene ID" value="NBR_0000069901"/>
</dbReference>
<dbReference type="Proteomes" id="UP000271162">
    <property type="component" value="Unassembled WGS sequence"/>
</dbReference>
<sequence length="201" mass="23296">MAHSAVERLILSIEHSRRQPRNLKAENVMSFKTKLQTAMRRMSSCNKKDQKDNLLEPPLLALPNSPKVEEVYYIIDDFMNLSIGCEVADTDRTYYENDTFDLYIGDDPLRRSTKRKRPGLQEIGLMTPIFTSTPHRLIDENDFDYSPPAKRAPILRRIPLRLDIPKHQPPPPPINEENEEDDADETTYLIPTRMKVHSCYG</sequence>
<name>A0A0N4XDU7_NIPBR</name>
<evidence type="ECO:0000313" key="3">
    <source>
        <dbReference type="Proteomes" id="UP000271162"/>
    </source>
</evidence>
<gene>
    <name evidence="2" type="ORF">NBR_LOCUS700</name>
</gene>
<reference evidence="4" key="1">
    <citation type="submission" date="2017-02" db="UniProtKB">
        <authorList>
            <consortium name="WormBaseParasite"/>
        </authorList>
    </citation>
    <scope>IDENTIFICATION</scope>
</reference>
<evidence type="ECO:0000256" key="1">
    <source>
        <dbReference type="SAM" id="MobiDB-lite"/>
    </source>
</evidence>
<reference evidence="2 3" key="2">
    <citation type="submission" date="2018-11" db="EMBL/GenBank/DDBJ databases">
        <authorList>
            <consortium name="Pathogen Informatics"/>
        </authorList>
    </citation>
    <scope>NUCLEOTIDE SEQUENCE [LARGE SCALE GENOMIC DNA]</scope>
</reference>
<dbReference type="OMA" id="TYYENET"/>
<proteinExistence type="predicted"/>
<accession>A0A0N4XDU7</accession>
<evidence type="ECO:0000313" key="2">
    <source>
        <dbReference type="EMBL" id="VDL63616.1"/>
    </source>
</evidence>
<dbReference type="AlphaFoldDB" id="A0A0N4XDU7"/>
<protein>
    <submittedName>
        <fullName evidence="4">Enhancer of polycomb-like protein</fullName>
    </submittedName>
</protein>
<dbReference type="EMBL" id="UYSL01000366">
    <property type="protein sequence ID" value="VDL63616.1"/>
    <property type="molecule type" value="Genomic_DNA"/>
</dbReference>
<evidence type="ECO:0000313" key="4">
    <source>
        <dbReference type="WBParaSite" id="NBR_0000069901-mRNA-1"/>
    </source>
</evidence>